<gene>
    <name evidence="2" type="ORF">J7T54_002801</name>
</gene>
<protein>
    <submittedName>
        <fullName evidence="2">Uncharacterized protein</fullName>
    </submittedName>
</protein>
<feature type="region of interest" description="Disordered" evidence="1">
    <location>
        <begin position="27"/>
        <end position="115"/>
    </location>
</feature>
<reference evidence="2" key="2">
    <citation type="submission" date="2022-07" db="EMBL/GenBank/DDBJ databases">
        <authorList>
            <person name="Goncalves M.F.M."/>
            <person name="Hilario S."/>
            <person name="Van De Peer Y."/>
            <person name="Esteves A.C."/>
            <person name="Alves A."/>
        </authorList>
    </citation>
    <scope>NUCLEOTIDE SEQUENCE</scope>
    <source>
        <strain evidence="2">MUM 19.33</strain>
    </source>
</reference>
<dbReference type="RefSeq" id="XP_051360389.1">
    <property type="nucleotide sequence ID" value="XM_051508511.1"/>
</dbReference>
<feature type="compositionally biased region" description="Basic and acidic residues" evidence="1">
    <location>
        <begin position="98"/>
        <end position="115"/>
    </location>
</feature>
<dbReference type="AlphaFoldDB" id="A0A9P9XX91"/>
<comment type="caution">
    <text evidence="2">The sequence shown here is derived from an EMBL/GenBank/DDBJ whole genome shotgun (WGS) entry which is preliminary data.</text>
</comment>
<sequence length="253" mass="28215">MTVSLKQNLIQGGVSHEAIVLLSNSLPSVPTVDTPTTTSETEYVDGFHEKRTASSESSDESGFRGLHRGSEDPVWDNTDTLSEDEGFLPDVPSWSQERLVKEKSSPEDTPEHPDRVKVSWNLRQYHLSGMVAWRIKNGGARNLVIRGYRHEKSEKAIRDDLDHIHNLVVIKVEFNKGGCYISTNSVFAASFAKKTCMMSRLKYKGCRIDFAPDECAQPLERTTPSQCSIPPRLDGAKDFANGNRFALLDIAGF</sequence>
<dbReference type="OrthoDB" id="2935572at2759"/>
<evidence type="ECO:0000256" key="1">
    <source>
        <dbReference type="SAM" id="MobiDB-lite"/>
    </source>
</evidence>
<name>A0A9P9XX91_9HYPO</name>
<dbReference type="GeneID" id="75829309"/>
<keyword evidence="3" id="KW-1185">Reference proteome</keyword>
<evidence type="ECO:0000313" key="2">
    <source>
        <dbReference type="EMBL" id="KAI6779533.1"/>
    </source>
</evidence>
<reference evidence="2" key="1">
    <citation type="journal article" date="2021" name="J Fungi (Basel)">
        <title>Genomic and Metabolomic Analyses of the Marine Fungus Emericellopsis cladophorae: Insights into Saltwater Adaptability Mechanisms and Its Biosynthetic Potential.</title>
        <authorList>
            <person name="Goncalves M.F.M."/>
            <person name="Hilario S."/>
            <person name="Van de Peer Y."/>
            <person name="Esteves A.C."/>
            <person name="Alves A."/>
        </authorList>
    </citation>
    <scope>NUCLEOTIDE SEQUENCE</scope>
    <source>
        <strain evidence="2">MUM 19.33</strain>
    </source>
</reference>
<feature type="compositionally biased region" description="Low complexity" evidence="1">
    <location>
        <begin position="27"/>
        <end position="41"/>
    </location>
</feature>
<proteinExistence type="predicted"/>
<dbReference type="Proteomes" id="UP001055219">
    <property type="component" value="Unassembled WGS sequence"/>
</dbReference>
<organism evidence="2 3">
    <name type="scientific">Emericellopsis cladophorae</name>
    <dbReference type="NCBI Taxonomy" id="2686198"/>
    <lineage>
        <taxon>Eukaryota</taxon>
        <taxon>Fungi</taxon>
        <taxon>Dikarya</taxon>
        <taxon>Ascomycota</taxon>
        <taxon>Pezizomycotina</taxon>
        <taxon>Sordariomycetes</taxon>
        <taxon>Hypocreomycetidae</taxon>
        <taxon>Hypocreales</taxon>
        <taxon>Bionectriaceae</taxon>
        <taxon>Emericellopsis</taxon>
    </lineage>
</organism>
<evidence type="ECO:0000313" key="3">
    <source>
        <dbReference type="Proteomes" id="UP001055219"/>
    </source>
</evidence>
<accession>A0A9P9XX91</accession>
<dbReference type="EMBL" id="JAGIXG020000045">
    <property type="protein sequence ID" value="KAI6779533.1"/>
    <property type="molecule type" value="Genomic_DNA"/>
</dbReference>